<keyword evidence="1" id="KW-0472">Membrane</keyword>
<keyword evidence="1" id="KW-0812">Transmembrane</keyword>
<dbReference type="EMBL" id="KN834897">
    <property type="protein sequence ID" value="KIK50529.1"/>
    <property type="molecule type" value="Genomic_DNA"/>
</dbReference>
<evidence type="ECO:0000256" key="1">
    <source>
        <dbReference type="SAM" id="Phobius"/>
    </source>
</evidence>
<reference evidence="2 3" key="1">
    <citation type="submission" date="2014-04" db="EMBL/GenBank/DDBJ databases">
        <title>Evolutionary Origins and Diversification of the Mycorrhizal Mutualists.</title>
        <authorList>
            <consortium name="DOE Joint Genome Institute"/>
            <consortium name="Mycorrhizal Genomics Consortium"/>
            <person name="Kohler A."/>
            <person name="Kuo A."/>
            <person name="Nagy L.G."/>
            <person name="Floudas D."/>
            <person name="Copeland A."/>
            <person name="Barry K.W."/>
            <person name="Cichocki N."/>
            <person name="Veneault-Fourrey C."/>
            <person name="LaButti K."/>
            <person name="Lindquist E.A."/>
            <person name="Lipzen A."/>
            <person name="Lundell T."/>
            <person name="Morin E."/>
            <person name="Murat C."/>
            <person name="Riley R."/>
            <person name="Ohm R."/>
            <person name="Sun H."/>
            <person name="Tunlid A."/>
            <person name="Henrissat B."/>
            <person name="Grigoriev I.V."/>
            <person name="Hibbett D.S."/>
            <person name="Martin F."/>
        </authorList>
    </citation>
    <scope>NUCLEOTIDE SEQUENCE [LARGE SCALE GENOMIC DNA]</scope>
    <source>
        <strain evidence="2 3">FD-317 M1</strain>
    </source>
</reference>
<dbReference type="HOGENOM" id="CLU_076143_2_1_1"/>
<evidence type="ECO:0000313" key="3">
    <source>
        <dbReference type="Proteomes" id="UP000053593"/>
    </source>
</evidence>
<accession>A0A0D0BMA1</accession>
<sequence length="178" mass="20484">MAVKTHTWISLWFLITTPIIMWDVGYCFMRPRSMAGGDLHWIWEPYSIYQNLYGIPALEEGNGFTNAQSLMNVIETLLNVLYLYLAHVSEWPPATLIGFTSAALTLAKTVLYWAQEYYCNYCTTGQNDWRTLIVYWILPNGFWIVVPAFIVYVLGQDLCAQLTFADKFAKAVTADKKR</sequence>
<name>A0A0D0BMA1_9AGAR</name>
<dbReference type="PANTHER" id="PTHR37919">
    <property type="entry name" value="PROTEIN CBG05606"/>
    <property type="match status" value="1"/>
</dbReference>
<dbReference type="AlphaFoldDB" id="A0A0D0BMA1"/>
<proteinExistence type="predicted"/>
<feature type="transmembrane region" description="Helical" evidence="1">
    <location>
        <begin position="6"/>
        <end position="29"/>
    </location>
</feature>
<gene>
    <name evidence="2" type="ORF">GYMLUDRAFT_51134</name>
</gene>
<dbReference type="PANTHER" id="PTHR37919:SF2">
    <property type="entry name" value="EXPERA DOMAIN-CONTAINING PROTEIN"/>
    <property type="match status" value="1"/>
</dbReference>
<feature type="transmembrane region" description="Helical" evidence="1">
    <location>
        <begin position="133"/>
        <end position="154"/>
    </location>
</feature>
<evidence type="ECO:0000313" key="2">
    <source>
        <dbReference type="EMBL" id="KIK50529.1"/>
    </source>
</evidence>
<evidence type="ECO:0008006" key="4">
    <source>
        <dbReference type="Google" id="ProtNLM"/>
    </source>
</evidence>
<organism evidence="2 3">
    <name type="scientific">Collybiopsis luxurians FD-317 M1</name>
    <dbReference type="NCBI Taxonomy" id="944289"/>
    <lineage>
        <taxon>Eukaryota</taxon>
        <taxon>Fungi</taxon>
        <taxon>Dikarya</taxon>
        <taxon>Basidiomycota</taxon>
        <taxon>Agaricomycotina</taxon>
        <taxon>Agaricomycetes</taxon>
        <taxon>Agaricomycetidae</taxon>
        <taxon>Agaricales</taxon>
        <taxon>Marasmiineae</taxon>
        <taxon>Omphalotaceae</taxon>
        <taxon>Collybiopsis</taxon>
        <taxon>Collybiopsis luxurians</taxon>
    </lineage>
</organism>
<dbReference type="Proteomes" id="UP000053593">
    <property type="component" value="Unassembled WGS sequence"/>
</dbReference>
<protein>
    <recommendedName>
        <fullName evidence="4">EXPERA domain-containing protein</fullName>
    </recommendedName>
</protein>
<keyword evidence="1" id="KW-1133">Transmembrane helix</keyword>
<keyword evidence="3" id="KW-1185">Reference proteome</keyword>
<dbReference type="OrthoDB" id="60858at2759"/>
<feature type="transmembrane region" description="Helical" evidence="1">
    <location>
        <begin position="94"/>
        <end position="113"/>
    </location>
</feature>